<keyword evidence="3" id="KW-1185">Reference proteome</keyword>
<evidence type="ECO:0008006" key="4">
    <source>
        <dbReference type="Google" id="ProtNLM"/>
    </source>
</evidence>
<keyword evidence="1" id="KW-0732">Signal</keyword>
<dbReference type="AlphaFoldDB" id="A0A164HU18"/>
<sequence>MRRKNTSRLLAGVAIVAASVGVSVFTASPASAERGESGCFTYSYENGSMTTTVYYHNRCDAVETLYIRRHTESLCDDSPIQLSVDANAKGSEVVRCGDVTSVDDHW</sequence>
<dbReference type="Proteomes" id="UP000076512">
    <property type="component" value="Unassembled WGS sequence"/>
</dbReference>
<organism evidence="2 3">
    <name type="scientific">Nocardia terpenica</name>
    <dbReference type="NCBI Taxonomy" id="455432"/>
    <lineage>
        <taxon>Bacteria</taxon>
        <taxon>Bacillati</taxon>
        <taxon>Actinomycetota</taxon>
        <taxon>Actinomycetes</taxon>
        <taxon>Mycobacteriales</taxon>
        <taxon>Nocardiaceae</taxon>
        <taxon>Nocardia</taxon>
    </lineage>
</organism>
<dbReference type="EMBL" id="LWGR01000021">
    <property type="protein sequence ID" value="KZM68812.1"/>
    <property type="molecule type" value="Genomic_DNA"/>
</dbReference>
<protein>
    <recommendedName>
        <fullName evidence="4">DUF2690 domain-containing protein</fullName>
    </recommendedName>
</protein>
<evidence type="ECO:0000256" key="1">
    <source>
        <dbReference type="SAM" id="SignalP"/>
    </source>
</evidence>
<accession>A0A164HU18</accession>
<feature type="chain" id="PRO_5007850539" description="DUF2690 domain-containing protein" evidence="1">
    <location>
        <begin position="33"/>
        <end position="106"/>
    </location>
</feature>
<evidence type="ECO:0000313" key="3">
    <source>
        <dbReference type="Proteomes" id="UP000076512"/>
    </source>
</evidence>
<gene>
    <name evidence="2" type="ORF">AWN90_13545</name>
</gene>
<evidence type="ECO:0000313" key="2">
    <source>
        <dbReference type="EMBL" id="KZM68812.1"/>
    </source>
</evidence>
<reference evidence="2 3" key="1">
    <citation type="submission" date="2016-04" db="EMBL/GenBank/DDBJ databases">
        <authorList>
            <person name="Evans L.H."/>
            <person name="Alamgir A."/>
            <person name="Owens N."/>
            <person name="Weber N.D."/>
            <person name="Virtaneva K."/>
            <person name="Barbian K."/>
            <person name="Babar A."/>
            <person name="Rosenke K."/>
        </authorList>
    </citation>
    <scope>NUCLEOTIDE SEQUENCE [LARGE SCALE GENOMIC DNA]</scope>
    <source>
        <strain evidence="2 3">IFM 0406</strain>
    </source>
</reference>
<comment type="caution">
    <text evidence="2">The sequence shown here is derived from an EMBL/GenBank/DDBJ whole genome shotgun (WGS) entry which is preliminary data.</text>
</comment>
<name>A0A164HU18_9NOCA</name>
<proteinExistence type="predicted"/>
<feature type="signal peptide" evidence="1">
    <location>
        <begin position="1"/>
        <end position="32"/>
    </location>
</feature>